<dbReference type="Pfam" id="PF00126">
    <property type="entry name" value="HTH_1"/>
    <property type="match status" value="1"/>
</dbReference>
<comment type="similarity">
    <text evidence="1">Belongs to the LysR transcriptional regulatory family.</text>
</comment>
<dbReference type="InterPro" id="IPR000847">
    <property type="entry name" value="LysR_HTH_N"/>
</dbReference>
<dbReference type="PROSITE" id="PS50931">
    <property type="entry name" value="HTH_LYSR"/>
    <property type="match status" value="1"/>
</dbReference>
<gene>
    <name evidence="6" type="ORF">Q2T77_13580</name>
</gene>
<dbReference type="Gene3D" id="3.40.190.10">
    <property type="entry name" value="Periplasmic binding protein-like II"/>
    <property type="match status" value="2"/>
</dbReference>
<name>A0ABT8S3L0_9BURK</name>
<organism evidence="6 7">
    <name type="scientific">Variovorax ginsengisoli</name>
    <dbReference type="NCBI Taxonomy" id="363844"/>
    <lineage>
        <taxon>Bacteria</taxon>
        <taxon>Pseudomonadati</taxon>
        <taxon>Pseudomonadota</taxon>
        <taxon>Betaproteobacteria</taxon>
        <taxon>Burkholderiales</taxon>
        <taxon>Comamonadaceae</taxon>
        <taxon>Variovorax</taxon>
    </lineage>
</organism>
<dbReference type="InterPro" id="IPR036390">
    <property type="entry name" value="WH_DNA-bd_sf"/>
</dbReference>
<dbReference type="PANTHER" id="PTHR30118:SF15">
    <property type="entry name" value="TRANSCRIPTIONAL REGULATORY PROTEIN"/>
    <property type="match status" value="1"/>
</dbReference>
<keyword evidence="7" id="KW-1185">Reference proteome</keyword>
<proteinExistence type="inferred from homology"/>
<feature type="domain" description="HTH lysR-type" evidence="5">
    <location>
        <begin position="8"/>
        <end position="65"/>
    </location>
</feature>
<dbReference type="InterPro" id="IPR050389">
    <property type="entry name" value="LysR-type_TF"/>
</dbReference>
<keyword evidence="2" id="KW-0805">Transcription regulation</keyword>
<dbReference type="PANTHER" id="PTHR30118">
    <property type="entry name" value="HTH-TYPE TRANSCRIPTIONAL REGULATOR LEUO-RELATED"/>
    <property type="match status" value="1"/>
</dbReference>
<evidence type="ECO:0000256" key="2">
    <source>
        <dbReference type="ARBA" id="ARBA00023015"/>
    </source>
</evidence>
<keyword evidence="4" id="KW-0804">Transcription</keyword>
<protein>
    <submittedName>
        <fullName evidence="6">LysR family transcriptional regulator</fullName>
    </submittedName>
</protein>
<dbReference type="EMBL" id="JAUKVY010000008">
    <property type="protein sequence ID" value="MDO1533325.1"/>
    <property type="molecule type" value="Genomic_DNA"/>
</dbReference>
<sequence length="323" mass="35878">MSRANDPFDTYLLRVFSILMNERSVSRAATRLNQSQPAVSTALKRLREIFDDPLLIKDKQRMVPTERALQLEASVRVVLGEIDALLSPGDVFDPATTRQTFRIGTPDYLAPPLMAAVVQYLRTTAPGARMLLQPLGPDYDYDGALADGEIDVVIGNWPQPPEHLRTTLLLEDEIVCLVDRDHPGASGMRATDYLQGSHVVPLLYSGLQRGVVETHLAAQRLTRTPTVTVPFFSMAPHLLPGTDLIFTTSRHFALHFAAMLPLAVVPAPIDFPPMRFYQLWHGRNQHAPGHIWFRSLLSAVMRTASATRHLRVSAPPSEVRLAA</sequence>
<dbReference type="InterPro" id="IPR005119">
    <property type="entry name" value="LysR_subst-bd"/>
</dbReference>
<dbReference type="SUPFAM" id="SSF46785">
    <property type="entry name" value="Winged helix' DNA-binding domain"/>
    <property type="match status" value="1"/>
</dbReference>
<keyword evidence="3" id="KW-0238">DNA-binding</keyword>
<evidence type="ECO:0000313" key="6">
    <source>
        <dbReference type="EMBL" id="MDO1533325.1"/>
    </source>
</evidence>
<evidence type="ECO:0000256" key="4">
    <source>
        <dbReference type="ARBA" id="ARBA00023163"/>
    </source>
</evidence>
<dbReference type="Proteomes" id="UP001169027">
    <property type="component" value="Unassembled WGS sequence"/>
</dbReference>
<comment type="caution">
    <text evidence="6">The sequence shown here is derived from an EMBL/GenBank/DDBJ whole genome shotgun (WGS) entry which is preliminary data.</text>
</comment>
<evidence type="ECO:0000313" key="7">
    <source>
        <dbReference type="Proteomes" id="UP001169027"/>
    </source>
</evidence>
<evidence type="ECO:0000259" key="5">
    <source>
        <dbReference type="PROSITE" id="PS50931"/>
    </source>
</evidence>
<accession>A0ABT8S3L0</accession>
<dbReference type="Gene3D" id="1.10.10.10">
    <property type="entry name" value="Winged helix-like DNA-binding domain superfamily/Winged helix DNA-binding domain"/>
    <property type="match status" value="1"/>
</dbReference>
<evidence type="ECO:0000256" key="3">
    <source>
        <dbReference type="ARBA" id="ARBA00023125"/>
    </source>
</evidence>
<evidence type="ECO:0000256" key="1">
    <source>
        <dbReference type="ARBA" id="ARBA00009437"/>
    </source>
</evidence>
<dbReference type="Pfam" id="PF03466">
    <property type="entry name" value="LysR_substrate"/>
    <property type="match status" value="1"/>
</dbReference>
<dbReference type="SUPFAM" id="SSF53850">
    <property type="entry name" value="Periplasmic binding protein-like II"/>
    <property type="match status" value="1"/>
</dbReference>
<dbReference type="PRINTS" id="PR00039">
    <property type="entry name" value="HTHLYSR"/>
</dbReference>
<dbReference type="InterPro" id="IPR036388">
    <property type="entry name" value="WH-like_DNA-bd_sf"/>
</dbReference>
<dbReference type="RefSeq" id="WP_286524028.1">
    <property type="nucleotide sequence ID" value="NZ_JAUJZH010000008.1"/>
</dbReference>
<reference evidence="6" key="1">
    <citation type="submission" date="2023-06" db="EMBL/GenBank/DDBJ databases">
        <authorList>
            <person name="Jiang Y."/>
            <person name="Liu Q."/>
        </authorList>
    </citation>
    <scope>NUCLEOTIDE SEQUENCE</scope>
    <source>
        <strain evidence="6">CGMCC 1.12090</strain>
    </source>
</reference>